<evidence type="ECO:0000256" key="1">
    <source>
        <dbReference type="SAM" id="MobiDB-lite"/>
    </source>
</evidence>
<keyword evidence="3" id="KW-1185">Reference proteome</keyword>
<feature type="compositionally biased region" description="Basic and acidic residues" evidence="1">
    <location>
        <begin position="61"/>
        <end position="74"/>
    </location>
</feature>
<gene>
    <name evidence="2" type="ORF">NDU88_003988</name>
</gene>
<dbReference type="EMBL" id="JANPWB010000010">
    <property type="protein sequence ID" value="KAJ1137590.1"/>
    <property type="molecule type" value="Genomic_DNA"/>
</dbReference>
<evidence type="ECO:0000313" key="2">
    <source>
        <dbReference type="EMBL" id="KAJ1137590.1"/>
    </source>
</evidence>
<feature type="region of interest" description="Disordered" evidence="1">
    <location>
        <begin position="33"/>
        <end position="102"/>
    </location>
</feature>
<reference evidence="2" key="1">
    <citation type="journal article" date="2022" name="bioRxiv">
        <title>Sequencing and chromosome-scale assembly of the giantPleurodeles waltlgenome.</title>
        <authorList>
            <person name="Brown T."/>
            <person name="Elewa A."/>
            <person name="Iarovenko S."/>
            <person name="Subramanian E."/>
            <person name="Araus A.J."/>
            <person name="Petzold A."/>
            <person name="Susuki M."/>
            <person name="Suzuki K.-i.T."/>
            <person name="Hayashi T."/>
            <person name="Toyoda A."/>
            <person name="Oliveira C."/>
            <person name="Osipova E."/>
            <person name="Leigh N.D."/>
            <person name="Simon A."/>
            <person name="Yun M.H."/>
        </authorList>
    </citation>
    <scope>NUCLEOTIDE SEQUENCE</scope>
    <source>
        <strain evidence="2">20211129_DDA</strain>
        <tissue evidence="2">Liver</tissue>
    </source>
</reference>
<name>A0AAV7QEP7_PLEWA</name>
<accession>A0AAV7QEP7</accession>
<sequence length="134" mass="15043">MTESRMLEQISIRLSVEIGSQCRGTPLENWKERVADNMKDETGGMEDKVDKMGGMEDEVDNTGRMENEGEERVKIPGKVLKTPEEGNPGVDAPGDVRRPRRKKTWIPATFQEVRGLHSYGAAYTSGMGCQLWEI</sequence>
<feature type="compositionally biased region" description="Basic and acidic residues" evidence="1">
    <location>
        <begin position="33"/>
        <end position="54"/>
    </location>
</feature>
<dbReference type="Proteomes" id="UP001066276">
    <property type="component" value="Chromosome 6"/>
</dbReference>
<evidence type="ECO:0000313" key="3">
    <source>
        <dbReference type="Proteomes" id="UP001066276"/>
    </source>
</evidence>
<comment type="caution">
    <text evidence="2">The sequence shown here is derived from an EMBL/GenBank/DDBJ whole genome shotgun (WGS) entry which is preliminary data.</text>
</comment>
<organism evidence="2 3">
    <name type="scientific">Pleurodeles waltl</name>
    <name type="common">Iberian ribbed newt</name>
    <dbReference type="NCBI Taxonomy" id="8319"/>
    <lineage>
        <taxon>Eukaryota</taxon>
        <taxon>Metazoa</taxon>
        <taxon>Chordata</taxon>
        <taxon>Craniata</taxon>
        <taxon>Vertebrata</taxon>
        <taxon>Euteleostomi</taxon>
        <taxon>Amphibia</taxon>
        <taxon>Batrachia</taxon>
        <taxon>Caudata</taxon>
        <taxon>Salamandroidea</taxon>
        <taxon>Salamandridae</taxon>
        <taxon>Pleurodelinae</taxon>
        <taxon>Pleurodeles</taxon>
    </lineage>
</organism>
<protein>
    <submittedName>
        <fullName evidence="2">Uncharacterized protein</fullName>
    </submittedName>
</protein>
<proteinExistence type="predicted"/>
<dbReference type="AlphaFoldDB" id="A0AAV7QEP7"/>